<reference evidence="3" key="1">
    <citation type="journal article" date="2011" name="Genetics">
        <title>Massive changes in genome architecture accompany the transition to self-fertility in the filamentous fungus Neurospora tetrasperma.</title>
        <authorList>
            <person name="Ellison C.E."/>
            <person name="Stajich J.E."/>
            <person name="Jacobson D.J."/>
            <person name="Natvig D.O."/>
            <person name="Lapidus A."/>
            <person name="Foster B."/>
            <person name="Aerts A."/>
            <person name="Riley R."/>
            <person name="Lindquist E.A."/>
            <person name="Grigoriev I.V."/>
            <person name="Taylor J.W."/>
        </authorList>
    </citation>
    <scope>NUCLEOTIDE SEQUENCE [LARGE SCALE GENOMIC DNA]</scope>
    <source>
        <strain evidence="3">FGSC 2508 / P0657</strain>
    </source>
</reference>
<dbReference type="GeneID" id="20823047"/>
<accession>F8MG85</accession>
<protein>
    <submittedName>
        <fullName evidence="2">Uncharacterized protein</fullName>
    </submittedName>
</protein>
<proteinExistence type="predicted"/>
<organism evidence="2 3">
    <name type="scientific">Neurospora tetrasperma (strain FGSC 2508 / ATCC MYA-4615 / P0657)</name>
    <dbReference type="NCBI Taxonomy" id="510951"/>
    <lineage>
        <taxon>Eukaryota</taxon>
        <taxon>Fungi</taxon>
        <taxon>Dikarya</taxon>
        <taxon>Ascomycota</taxon>
        <taxon>Pezizomycotina</taxon>
        <taxon>Sordariomycetes</taxon>
        <taxon>Sordariomycetidae</taxon>
        <taxon>Sordariales</taxon>
        <taxon>Sordariaceae</taxon>
        <taxon>Neurospora</taxon>
    </lineage>
</organism>
<dbReference type="RefSeq" id="XP_009849646.1">
    <property type="nucleotide sequence ID" value="XM_009851344.1"/>
</dbReference>
<dbReference type="EMBL" id="GL891303">
    <property type="protein sequence ID" value="EGO59411.1"/>
    <property type="molecule type" value="Genomic_DNA"/>
</dbReference>
<dbReference type="KEGG" id="nte:NEUTE1DRAFT116506"/>
<keyword evidence="3" id="KW-1185">Reference proteome</keyword>
<dbReference type="Proteomes" id="UP000008065">
    <property type="component" value="Unassembled WGS sequence"/>
</dbReference>
<name>F8MG85_NEUT8</name>
<evidence type="ECO:0000313" key="2">
    <source>
        <dbReference type="EMBL" id="EGO59411.1"/>
    </source>
</evidence>
<evidence type="ECO:0000313" key="3">
    <source>
        <dbReference type="Proteomes" id="UP000008065"/>
    </source>
</evidence>
<dbReference type="VEuPathDB" id="FungiDB:NEUTE1DRAFT_116506"/>
<feature type="region of interest" description="Disordered" evidence="1">
    <location>
        <begin position="34"/>
        <end position="59"/>
    </location>
</feature>
<dbReference type="HOGENOM" id="CLU_2961360_0_0_1"/>
<evidence type="ECO:0000256" key="1">
    <source>
        <dbReference type="SAM" id="MobiDB-lite"/>
    </source>
</evidence>
<dbReference type="AlphaFoldDB" id="F8MG85"/>
<sequence>MAAVPRLQHCCKLYLLGDMNFFHKGVSMMAASAGLSQQNGPHSRSCHAGTTKLPNAPET</sequence>
<gene>
    <name evidence="2" type="ORF">NEUTE1DRAFT_116506</name>
</gene>